<comment type="caution">
    <text evidence="2">The sequence shown here is derived from an EMBL/GenBank/DDBJ whole genome shotgun (WGS) entry which is preliminary data.</text>
</comment>
<evidence type="ECO:0000313" key="3">
    <source>
        <dbReference type="Proteomes" id="UP000812287"/>
    </source>
</evidence>
<evidence type="ECO:0000313" key="2">
    <source>
        <dbReference type="EMBL" id="KAG7444060.1"/>
    </source>
</evidence>
<dbReference type="SUPFAM" id="SSF55729">
    <property type="entry name" value="Acyl-CoA N-acyltransferases (Nat)"/>
    <property type="match status" value="1"/>
</dbReference>
<evidence type="ECO:0000259" key="1">
    <source>
        <dbReference type="Pfam" id="PF00583"/>
    </source>
</evidence>
<dbReference type="InterPro" id="IPR000182">
    <property type="entry name" value="GNAT_dom"/>
</dbReference>
<name>A0A9P7VPF0_9AGAR</name>
<dbReference type="OrthoDB" id="410198at2759"/>
<dbReference type="GeneID" id="66102531"/>
<dbReference type="Pfam" id="PF00583">
    <property type="entry name" value="Acetyltransf_1"/>
    <property type="match status" value="1"/>
</dbReference>
<reference evidence="2" key="1">
    <citation type="submission" date="2020-11" db="EMBL/GenBank/DDBJ databases">
        <title>Adaptations for nitrogen fixation in a non-lichenized fungal sporocarp promotes dispersal by wood-feeding termites.</title>
        <authorList>
            <consortium name="DOE Joint Genome Institute"/>
            <person name="Koch R.A."/>
            <person name="Yoon G."/>
            <person name="Arayal U."/>
            <person name="Lail K."/>
            <person name="Amirebrahimi M."/>
            <person name="Labutti K."/>
            <person name="Lipzen A."/>
            <person name="Riley R."/>
            <person name="Barry K."/>
            <person name="Henrissat B."/>
            <person name="Grigoriev I.V."/>
            <person name="Herr J.R."/>
            <person name="Aime M.C."/>
        </authorList>
    </citation>
    <scope>NUCLEOTIDE SEQUENCE</scope>
    <source>
        <strain evidence="2">MCA 3950</strain>
    </source>
</reference>
<gene>
    <name evidence="2" type="ORF">BT62DRAFT_249897</name>
</gene>
<dbReference type="EMBL" id="MU250541">
    <property type="protein sequence ID" value="KAG7444060.1"/>
    <property type="molecule type" value="Genomic_DNA"/>
</dbReference>
<dbReference type="Gene3D" id="3.40.630.30">
    <property type="match status" value="1"/>
</dbReference>
<protein>
    <recommendedName>
        <fullName evidence="1">N-acetyltransferase domain-containing protein</fullName>
    </recommendedName>
</protein>
<feature type="domain" description="N-acetyltransferase" evidence="1">
    <location>
        <begin position="124"/>
        <end position="170"/>
    </location>
</feature>
<dbReference type="RefSeq" id="XP_043037560.1">
    <property type="nucleotide sequence ID" value="XM_043180235.1"/>
</dbReference>
<dbReference type="InterPro" id="IPR016181">
    <property type="entry name" value="Acyl_CoA_acyltransferase"/>
</dbReference>
<dbReference type="AlphaFoldDB" id="A0A9P7VPF0"/>
<dbReference type="Proteomes" id="UP000812287">
    <property type="component" value="Unassembled WGS sequence"/>
</dbReference>
<accession>A0A9P7VPF0</accession>
<dbReference type="GO" id="GO:0016747">
    <property type="term" value="F:acyltransferase activity, transferring groups other than amino-acyl groups"/>
    <property type="evidence" value="ECO:0007669"/>
    <property type="project" value="InterPro"/>
</dbReference>
<organism evidence="2 3">
    <name type="scientific">Guyanagaster necrorhizus</name>
    <dbReference type="NCBI Taxonomy" id="856835"/>
    <lineage>
        <taxon>Eukaryota</taxon>
        <taxon>Fungi</taxon>
        <taxon>Dikarya</taxon>
        <taxon>Basidiomycota</taxon>
        <taxon>Agaricomycotina</taxon>
        <taxon>Agaricomycetes</taxon>
        <taxon>Agaricomycetidae</taxon>
        <taxon>Agaricales</taxon>
        <taxon>Marasmiineae</taxon>
        <taxon>Physalacriaceae</taxon>
        <taxon>Guyanagaster</taxon>
    </lineage>
</organism>
<sequence length="201" mass="22290">MAISNSETFKLRTSFPSFILDPSGSVSLAPVPSDVICKPITRQQTIALRHSVLWPGENVTKVLLPEDELGWHFGAFVPSRVEPIAVISLFAEPVPMKSIDGPLDRVPATDDPAMPEGMATRFRKFACDPLFQGCGVGTKLLTYVFHFARSDLHARVVWCDARVSASAWYRKRSMVSFGDPFYKGAVEYIRMRIDLEPLTGG</sequence>
<keyword evidence="3" id="KW-1185">Reference proteome</keyword>
<proteinExistence type="predicted"/>